<accession>A0A4R4Z120</accession>
<protein>
    <submittedName>
        <fullName evidence="4">DUF4832 domain-containing protein</fullName>
    </submittedName>
</protein>
<proteinExistence type="predicted"/>
<dbReference type="InterPro" id="IPR032267">
    <property type="entry name" value="DUF4832"/>
</dbReference>
<evidence type="ECO:0000313" key="5">
    <source>
        <dbReference type="Proteomes" id="UP000295124"/>
    </source>
</evidence>
<dbReference type="EMBL" id="SMKX01000114">
    <property type="protein sequence ID" value="TDD51523.1"/>
    <property type="molecule type" value="Genomic_DNA"/>
</dbReference>
<evidence type="ECO:0000259" key="3">
    <source>
        <dbReference type="Pfam" id="PF16173"/>
    </source>
</evidence>
<feature type="chain" id="PRO_5039714514" evidence="1">
    <location>
        <begin position="22"/>
        <end position="478"/>
    </location>
</feature>
<dbReference type="Pfam" id="PF16173">
    <property type="entry name" value="DUF4874"/>
    <property type="match status" value="1"/>
</dbReference>
<dbReference type="OrthoDB" id="9760654at2"/>
<dbReference type="AlphaFoldDB" id="A0A4R4Z120"/>
<feature type="signal peptide" evidence="1">
    <location>
        <begin position="1"/>
        <end position="21"/>
    </location>
</feature>
<dbReference type="Proteomes" id="UP000295124">
    <property type="component" value="Unassembled WGS sequence"/>
</dbReference>
<feature type="domain" description="DUF4832" evidence="2">
    <location>
        <begin position="254"/>
        <end position="457"/>
    </location>
</feature>
<reference evidence="4 5" key="1">
    <citation type="submission" date="2019-03" db="EMBL/GenBank/DDBJ databases">
        <title>Draft genome sequences of novel Actinobacteria.</title>
        <authorList>
            <person name="Sahin N."/>
            <person name="Ay H."/>
            <person name="Saygin H."/>
        </authorList>
    </citation>
    <scope>NUCLEOTIDE SEQUENCE [LARGE SCALE GENOMIC DNA]</scope>
    <source>
        <strain evidence="4 5">JCM 13523</strain>
    </source>
</reference>
<sequence length="478" mass="52599">MKLLRLVGATLVLGLLGPAQLADAHRSNPTDTRTYTASDAVIANQERGFYHHTETHYRADGSGYVPLDAAQLRGFRTQESVTQILRVFYLEKFAGTDKLDPAYLALVRADFRTARAAGVKVIVRFAYAQPPGWPPTIPYGDAPVSRVLKHIQQLTPILRENADVIALVQSGFVGLWGEGYYTDHFADPADPSKVSDQNWADRKAVVMALLRALPRDLMVQVRTPYMKQRMLGLPTGTDGALSADQAYDGSAAARIGHHNDCFLASPDDFGTYLSDPIELDKDFVAQDTNYVPEGGETCAVNSPRSDWESASAEMARLHFSYLNTDYNQDVLGSWGSNITIAKQKLGYRLSLVRGTFTTKTRPGGAVQVALDVRNDGWAAPYHRRQVQLVFQGDKHTYRVNLPADPRLWAAGTTTALKATVRAPIAPGRYRLLLNLADPSRRLQTATFNPIYAVQLANSGTWQAATGYNDLGQTITVSR</sequence>
<dbReference type="InterPro" id="IPR032379">
    <property type="entry name" value="DUF4874"/>
</dbReference>
<evidence type="ECO:0000259" key="2">
    <source>
        <dbReference type="Pfam" id="PF16116"/>
    </source>
</evidence>
<evidence type="ECO:0000256" key="1">
    <source>
        <dbReference type="SAM" id="SignalP"/>
    </source>
</evidence>
<keyword evidence="5" id="KW-1185">Reference proteome</keyword>
<keyword evidence="1" id="KW-0732">Signal</keyword>
<evidence type="ECO:0000313" key="4">
    <source>
        <dbReference type="EMBL" id="TDD51523.1"/>
    </source>
</evidence>
<name>A0A4R4Z120_9ACTN</name>
<organism evidence="4 5">
    <name type="scientific">Kribbella antibiotica</name>
    <dbReference type="NCBI Taxonomy" id="190195"/>
    <lineage>
        <taxon>Bacteria</taxon>
        <taxon>Bacillati</taxon>
        <taxon>Actinomycetota</taxon>
        <taxon>Actinomycetes</taxon>
        <taxon>Propionibacteriales</taxon>
        <taxon>Kribbellaceae</taxon>
        <taxon>Kribbella</taxon>
    </lineage>
</organism>
<dbReference type="Pfam" id="PF16116">
    <property type="entry name" value="DUF4832"/>
    <property type="match status" value="1"/>
</dbReference>
<gene>
    <name evidence="4" type="ORF">E1263_30115</name>
</gene>
<dbReference type="RefSeq" id="WP_132173474.1">
    <property type="nucleotide sequence ID" value="NZ_SMKX01000114.1"/>
</dbReference>
<feature type="domain" description="DUF4874" evidence="3">
    <location>
        <begin position="44"/>
        <end position="225"/>
    </location>
</feature>
<comment type="caution">
    <text evidence="4">The sequence shown here is derived from an EMBL/GenBank/DDBJ whole genome shotgun (WGS) entry which is preliminary data.</text>
</comment>